<organism evidence="1">
    <name type="scientific">Ralstonia solanacearum</name>
    <name type="common">Pseudomonas solanacearum</name>
    <dbReference type="NCBI Taxonomy" id="305"/>
    <lineage>
        <taxon>Bacteria</taxon>
        <taxon>Pseudomonadati</taxon>
        <taxon>Pseudomonadota</taxon>
        <taxon>Betaproteobacteria</taxon>
        <taxon>Burkholderiales</taxon>
        <taxon>Burkholderiaceae</taxon>
        <taxon>Ralstonia</taxon>
        <taxon>Ralstonia solanacearum species complex</taxon>
    </lineage>
</organism>
<gene>
    <name evidence="1" type="ORF">RD1301_v1_1280041</name>
</gene>
<accession>A0A0S4XCA5</accession>
<evidence type="ECO:0000313" key="1">
    <source>
        <dbReference type="EMBL" id="CUV61101.1"/>
    </source>
</evidence>
<protein>
    <submittedName>
        <fullName evidence="1">Uncharacterized protein</fullName>
    </submittedName>
</protein>
<sequence>MLDATEEYFEAEDALGRWLDERCVREINAKTLTAELFNDWKQWADSAGEFVGSQRRFSDLLITRGVEKWRNTAGLRGFRGVSLKHPPMPTYSPYSDN</sequence>
<proteinExistence type="predicted"/>
<dbReference type="AlphaFoldDB" id="A0A0S4XCA5"/>
<reference evidence="1" key="1">
    <citation type="submission" date="2015-10" db="EMBL/GenBank/DDBJ databases">
        <authorList>
            <person name="Gilbert D.G."/>
        </authorList>
    </citation>
    <scope>NUCLEOTIDE SEQUENCE</scope>
    <source>
        <strain evidence="1">Phyl III-seqv23</strain>
    </source>
</reference>
<name>A0A0S4XCA5_RALSL</name>
<dbReference type="EMBL" id="LN899822">
    <property type="protein sequence ID" value="CUV61101.1"/>
    <property type="molecule type" value="Genomic_DNA"/>
</dbReference>